<dbReference type="HOGENOM" id="CLU_080664_2_1_1"/>
<feature type="domain" description="Stress-response A/B barrel" evidence="2">
    <location>
        <begin position="1"/>
        <end position="79"/>
    </location>
</feature>
<dbReference type="PANTHER" id="PTHR33178:SF10">
    <property type="entry name" value="STRESS-RESPONSE A_B BARREL DOMAIN-CONTAINING PROTEIN"/>
    <property type="match status" value="1"/>
</dbReference>
<protein>
    <submittedName>
        <fullName evidence="3">Putative stress responsive a b barrel domain-containing protein</fullName>
    </submittedName>
</protein>
<evidence type="ECO:0000259" key="2">
    <source>
        <dbReference type="PROSITE" id="PS51502"/>
    </source>
</evidence>
<dbReference type="PROSITE" id="PS51502">
    <property type="entry name" value="S_R_A_B_BARREL"/>
    <property type="match status" value="1"/>
</dbReference>
<dbReference type="Pfam" id="PF07876">
    <property type="entry name" value="Dabb"/>
    <property type="match status" value="1"/>
</dbReference>
<dbReference type="InterPro" id="IPR044662">
    <property type="entry name" value="HS1/DABB1-like"/>
</dbReference>
<evidence type="ECO:0000256" key="1">
    <source>
        <dbReference type="ARBA" id="ARBA00011738"/>
    </source>
</evidence>
<dbReference type="SUPFAM" id="SSF54909">
    <property type="entry name" value="Dimeric alpha+beta barrel"/>
    <property type="match status" value="1"/>
</dbReference>
<sequence>MLGLKDKCIHPTSQKPYIKSFTGGKDNSPEGLQNGMQYGFVVVFESLEDRDFYVAKDEAHQAFVKSASPIIEKATVLDYSF</sequence>
<dbReference type="Proteomes" id="UP000012174">
    <property type="component" value="Unassembled WGS sequence"/>
</dbReference>
<dbReference type="Gene3D" id="3.30.70.100">
    <property type="match status" value="1"/>
</dbReference>
<dbReference type="InterPro" id="IPR013097">
    <property type="entry name" value="Dabb"/>
</dbReference>
<dbReference type="eggNOG" id="ENOG502S73V">
    <property type="taxonomic scope" value="Eukaryota"/>
</dbReference>
<organism evidence="3 4">
    <name type="scientific">Eutypa lata (strain UCR-EL1)</name>
    <name type="common">Grapevine dieback disease fungus</name>
    <name type="synonym">Eutypa armeniacae</name>
    <dbReference type="NCBI Taxonomy" id="1287681"/>
    <lineage>
        <taxon>Eukaryota</taxon>
        <taxon>Fungi</taxon>
        <taxon>Dikarya</taxon>
        <taxon>Ascomycota</taxon>
        <taxon>Pezizomycotina</taxon>
        <taxon>Sordariomycetes</taxon>
        <taxon>Xylariomycetidae</taxon>
        <taxon>Xylariales</taxon>
        <taxon>Diatrypaceae</taxon>
        <taxon>Eutypa</taxon>
    </lineage>
</organism>
<reference evidence="4" key="1">
    <citation type="journal article" date="2013" name="Genome Announc.">
        <title>Draft genome sequence of the grapevine dieback fungus Eutypa lata UCR-EL1.</title>
        <authorList>
            <person name="Blanco-Ulate B."/>
            <person name="Rolshausen P.E."/>
            <person name="Cantu D."/>
        </authorList>
    </citation>
    <scope>NUCLEOTIDE SEQUENCE [LARGE SCALE GENOMIC DNA]</scope>
    <source>
        <strain evidence="4">UCR-EL1</strain>
    </source>
</reference>
<dbReference type="InterPro" id="IPR011008">
    <property type="entry name" value="Dimeric_a/b-barrel"/>
</dbReference>
<keyword evidence="4" id="KW-1185">Reference proteome</keyword>
<evidence type="ECO:0000313" key="3">
    <source>
        <dbReference type="EMBL" id="EMR63123.1"/>
    </source>
</evidence>
<dbReference type="EMBL" id="KB707266">
    <property type="protein sequence ID" value="EMR63123.1"/>
    <property type="molecule type" value="Genomic_DNA"/>
</dbReference>
<evidence type="ECO:0000313" key="4">
    <source>
        <dbReference type="Proteomes" id="UP000012174"/>
    </source>
</evidence>
<dbReference type="SMART" id="SM00886">
    <property type="entry name" value="Dabb"/>
    <property type="match status" value="1"/>
</dbReference>
<dbReference type="AlphaFoldDB" id="M7SFX4"/>
<comment type="subunit">
    <text evidence="1">Homodimer.</text>
</comment>
<dbReference type="OrthoDB" id="1601230at2759"/>
<proteinExistence type="predicted"/>
<dbReference type="OMA" id="CESGRDY"/>
<accession>M7SFX4</accession>
<dbReference type="KEGG" id="ela:UCREL1_9938"/>
<dbReference type="PANTHER" id="PTHR33178">
    <property type="match status" value="1"/>
</dbReference>
<name>M7SFX4_EUTLA</name>
<gene>
    <name evidence="3" type="ORF">UCREL1_9938</name>
</gene>